<dbReference type="GO" id="GO:0016887">
    <property type="term" value="F:ATP hydrolysis activity"/>
    <property type="evidence" value="ECO:0007669"/>
    <property type="project" value="InterPro"/>
</dbReference>
<dbReference type="SMART" id="SM00382">
    <property type="entry name" value="AAA"/>
    <property type="match status" value="1"/>
</dbReference>
<comment type="caution">
    <text evidence="5">The sequence shown here is derived from an EMBL/GenBank/DDBJ whole genome shotgun (WGS) entry which is preliminary data.</text>
</comment>
<accession>A0A928VNQ2</accession>
<evidence type="ECO:0000259" key="4">
    <source>
        <dbReference type="PROSITE" id="PS50893"/>
    </source>
</evidence>
<dbReference type="Pfam" id="PF00005">
    <property type="entry name" value="ABC_tran"/>
    <property type="match status" value="1"/>
</dbReference>
<dbReference type="Proteomes" id="UP000625316">
    <property type="component" value="Unassembled WGS sequence"/>
</dbReference>
<dbReference type="GO" id="GO:0016020">
    <property type="term" value="C:membrane"/>
    <property type="evidence" value="ECO:0007669"/>
    <property type="project" value="InterPro"/>
</dbReference>
<dbReference type="InterPro" id="IPR003439">
    <property type="entry name" value="ABC_transporter-like_ATP-bd"/>
</dbReference>
<dbReference type="InterPro" id="IPR003593">
    <property type="entry name" value="AAA+_ATPase"/>
</dbReference>
<dbReference type="SUPFAM" id="SSF52540">
    <property type="entry name" value="P-loop containing nucleoside triphosphate hydrolases"/>
    <property type="match status" value="1"/>
</dbReference>
<keyword evidence="1" id="KW-0813">Transport</keyword>
<gene>
    <name evidence="5" type="ORF">IQ266_18260</name>
</gene>
<organism evidence="5 6">
    <name type="scientific">Romeriopsis navalis LEGE 11480</name>
    <dbReference type="NCBI Taxonomy" id="2777977"/>
    <lineage>
        <taxon>Bacteria</taxon>
        <taxon>Bacillati</taxon>
        <taxon>Cyanobacteriota</taxon>
        <taxon>Cyanophyceae</taxon>
        <taxon>Leptolyngbyales</taxon>
        <taxon>Leptolyngbyaceae</taxon>
        <taxon>Romeriopsis</taxon>
        <taxon>Romeriopsis navalis</taxon>
    </lineage>
</organism>
<sequence>MREWCVKSEWMMIGLEQVGLTTADFKPVQLRSKSISRPILQDISLQFDDQQIVGIVGATGAGKTSLLKLLNRLVDPSHGQLYWQDQPYSQIPVSQLRKQILLVPQEPKLLDMTVAAAIVYGLKLRGQSESQLQTALSQWSERLQIPPDWLTKSEAGLSLGQRQWVTIARGVACEPTVLLLDEPTAHLDQDYTERLKNVLQRLMSRSTRLIMIASHDWQWLEKVCDRVVYLQAGRLTHDHAVQDIDWAALGQELQAESKAIADEWA</sequence>
<dbReference type="PANTHER" id="PTHR43423:SF1">
    <property type="entry name" value="ABC TRANSPORTER I FAMILY MEMBER 17"/>
    <property type="match status" value="1"/>
</dbReference>
<keyword evidence="2" id="KW-0547">Nucleotide-binding</keyword>
<dbReference type="PROSITE" id="PS50893">
    <property type="entry name" value="ABC_TRANSPORTER_2"/>
    <property type="match status" value="1"/>
</dbReference>
<dbReference type="CDD" id="cd03225">
    <property type="entry name" value="ABC_cobalt_CbiO_domain1"/>
    <property type="match status" value="1"/>
</dbReference>
<dbReference type="EMBL" id="JADEXQ010000072">
    <property type="protein sequence ID" value="MBE9031680.1"/>
    <property type="molecule type" value="Genomic_DNA"/>
</dbReference>
<dbReference type="RefSeq" id="WP_264326506.1">
    <property type="nucleotide sequence ID" value="NZ_JADEXQ010000072.1"/>
</dbReference>
<dbReference type="PANTHER" id="PTHR43423">
    <property type="entry name" value="ABC TRANSPORTER I FAMILY MEMBER 17"/>
    <property type="match status" value="1"/>
</dbReference>
<reference evidence="5" key="1">
    <citation type="submission" date="2020-10" db="EMBL/GenBank/DDBJ databases">
        <authorList>
            <person name="Castelo-Branco R."/>
            <person name="Eusebio N."/>
            <person name="Adriana R."/>
            <person name="Vieira A."/>
            <person name="Brugerolle De Fraissinette N."/>
            <person name="Rezende De Castro R."/>
            <person name="Schneider M.P."/>
            <person name="Vasconcelos V."/>
            <person name="Leao P.N."/>
        </authorList>
    </citation>
    <scope>NUCLEOTIDE SEQUENCE</scope>
    <source>
        <strain evidence="5">LEGE 11480</strain>
    </source>
</reference>
<evidence type="ECO:0000256" key="3">
    <source>
        <dbReference type="ARBA" id="ARBA00022840"/>
    </source>
</evidence>
<evidence type="ECO:0000256" key="1">
    <source>
        <dbReference type="ARBA" id="ARBA00022448"/>
    </source>
</evidence>
<dbReference type="Gene3D" id="3.40.50.300">
    <property type="entry name" value="P-loop containing nucleotide triphosphate hydrolases"/>
    <property type="match status" value="1"/>
</dbReference>
<feature type="domain" description="ABC transporter" evidence="4">
    <location>
        <begin position="20"/>
        <end position="257"/>
    </location>
</feature>
<proteinExistence type="predicted"/>
<evidence type="ECO:0000313" key="6">
    <source>
        <dbReference type="Proteomes" id="UP000625316"/>
    </source>
</evidence>
<name>A0A928VNQ2_9CYAN</name>
<dbReference type="AlphaFoldDB" id="A0A928VNQ2"/>
<dbReference type="InterPro" id="IPR015856">
    <property type="entry name" value="ABC_transpr_CbiO/EcfA_su"/>
</dbReference>
<evidence type="ECO:0000313" key="5">
    <source>
        <dbReference type="EMBL" id="MBE9031680.1"/>
    </source>
</evidence>
<keyword evidence="6" id="KW-1185">Reference proteome</keyword>
<dbReference type="GO" id="GO:0022857">
    <property type="term" value="F:transmembrane transporter activity"/>
    <property type="evidence" value="ECO:0007669"/>
    <property type="project" value="UniProtKB-ARBA"/>
</dbReference>
<dbReference type="InterPro" id="IPR027417">
    <property type="entry name" value="P-loop_NTPase"/>
</dbReference>
<protein>
    <submittedName>
        <fullName evidence="5">ATP-binding cassette domain-containing protein</fullName>
    </submittedName>
</protein>
<dbReference type="GO" id="GO:0005524">
    <property type="term" value="F:ATP binding"/>
    <property type="evidence" value="ECO:0007669"/>
    <property type="project" value="UniProtKB-KW"/>
</dbReference>
<keyword evidence="3 5" id="KW-0067">ATP-binding</keyword>
<evidence type="ECO:0000256" key="2">
    <source>
        <dbReference type="ARBA" id="ARBA00022741"/>
    </source>
</evidence>